<organism evidence="1 2">
    <name type="scientific">Paxillus rubicundulus Ve08.2h10</name>
    <dbReference type="NCBI Taxonomy" id="930991"/>
    <lineage>
        <taxon>Eukaryota</taxon>
        <taxon>Fungi</taxon>
        <taxon>Dikarya</taxon>
        <taxon>Basidiomycota</taxon>
        <taxon>Agaricomycotina</taxon>
        <taxon>Agaricomycetes</taxon>
        <taxon>Agaricomycetidae</taxon>
        <taxon>Boletales</taxon>
        <taxon>Paxilineae</taxon>
        <taxon>Paxillaceae</taxon>
        <taxon>Paxillus</taxon>
    </lineage>
</organism>
<dbReference type="AlphaFoldDB" id="A0A0D0DBV6"/>
<keyword evidence="2" id="KW-1185">Reference proteome</keyword>
<dbReference type="InParanoid" id="A0A0D0DBV6"/>
<name>A0A0D0DBV6_9AGAM</name>
<evidence type="ECO:0000313" key="1">
    <source>
        <dbReference type="EMBL" id="KIK81596.1"/>
    </source>
</evidence>
<reference evidence="2" key="2">
    <citation type="submission" date="2015-01" db="EMBL/GenBank/DDBJ databases">
        <title>Evolutionary Origins and Diversification of the Mycorrhizal Mutualists.</title>
        <authorList>
            <consortium name="DOE Joint Genome Institute"/>
            <consortium name="Mycorrhizal Genomics Consortium"/>
            <person name="Kohler A."/>
            <person name="Kuo A."/>
            <person name="Nagy L.G."/>
            <person name="Floudas D."/>
            <person name="Copeland A."/>
            <person name="Barry K.W."/>
            <person name="Cichocki N."/>
            <person name="Veneault-Fourrey C."/>
            <person name="LaButti K."/>
            <person name="Lindquist E.A."/>
            <person name="Lipzen A."/>
            <person name="Lundell T."/>
            <person name="Morin E."/>
            <person name="Murat C."/>
            <person name="Riley R."/>
            <person name="Ohm R."/>
            <person name="Sun H."/>
            <person name="Tunlid A."/>
            <person name="Henrissat B."/>
            <person name="Grigoriev I.V."/>
            <person name="Hibbett D.S."/>
            <person name="Martin F."/>
        </authorList>
    </citation>
    <scope>NUCLEOTIDE SEQUENCE [LARGE SCALE GENOMIC DNA]</scope>
    <source>
        <strain evidence="2">Ve08.2h10</strain>
    </source>
</reference>
<evidence type="ECO:0000313" key="2">
    <source>
        <dbReference type="Proteomes" id="UP000054538"/>
    </source>
</evidence>
<dbReference type="HOGENOM" id="CLU_178703_0_0_1"/>
<accession>A0A0D0DBV6</accession>
<gene>
    <name evidence="1" type="ORF">PAXRUDRAFT_155720</name>
</gene>
<dbReference type="Proteomes" id="UP000054538">
    <property type="component" value="Unassembled WGS sequence"/>
</dbReference>
<sequence length="103" mass="11749">MVLFSPTHSFSRPTHAFLPVPVCFQPHLLIFSPTHSFQAVFRFSFSVFFPATRFQSLQLIFGATPTFSALPIHFQPFPLVFSCTCSFLPVPTHIQHHSLTWVL</sequence>
<reference evidence="1 2" key="1">
    <citation type="submission" date="2014-04" db="EMBL/GenBank/DDBJ databases">
        <authorList>
            <consortium name="DOE Joint Genome Institute"/>
            <person name="Kuo A."/>
            <person name="Kohler A."/>
            <person name="Jargeat P."/>
            <person name="Nagy L.G."/>
            <person name="Floudas D."/>
            <person name="Copeland A."/>
            <person name="Barry K.W."/>
            <person name="Cichocki N."/>
            <person name="Veneault-Fourrey C."/>
            <person name="LaButti K."/>
            <person name="Lindquist E.A."/>
            <person name="Lipzen A."/>
            <person name="Lundell T."/>
            <person name="Morin E."/>
            <person name="Murat C."/>
            <person name="Sun H."/>
            <person name="Tunlid A."/>
            <person name="Henrissat B."/>
            <person name="Grigoriev I.V."/>
            <person name="Hibbett D.S."/>
            <person name="Martin F."/>
            <person name="Nordberg H.P."/>
            <person name="Cantor M.N."/>
            <person name="Hua S.X."/>
        </authorList>
    </citation>
    <scope>NUCLEOTIDE SEQUENCE [LARGE SCALE GENOMIC DNA]</scope>
    <source>
        <strain evidence="1 2">Ve08.2h10</strain>
    </source>
</reference>
<dbReference type="EMBL" id="KN825767">
    <property type="protein sequence ID" value="KIK81596.1"/>
    <property type="molecule type" value="Genomic_DNA"/>
</dbReference>
<protein>
    <submittedName>
        <fullName evidence="1">Uncharacterized protein</fullName>
    </submittedName>
</protein>
<proteinExistence type="predicted"/>